<sequence>MRRGLGGMLQSLSESDRQSLTAALAGTNGLSGFFQMIDYTANVQDKMLRALGSLRPALADEVRQIEEKIQVTIDPSLLPRKGTGVLGWPLPNISLGTCRLELKQDALTNCITQFFGYTSFAAIGGYNGKGHNGADFRAEIGTPVLSADDGDVTATGDTDAGCRAASYGKWILIRHPNNLSTLYGHLSLINVSAGQGVKRGEQIGYSGKTGYATGPHLHFSVFATQAVQVQDIRSRVCGRTMTLPVSAINGYLNPLDYL</sequence>
<evidence type="ECO:0000259" key="1">
    <source>
        <dbReference type="Pfam" id="PF01551"/>
    </source>
</evidence>
<feature type="domain" description="M23ase beta-sheet core" evidence="1">
    <location>
        <begin position="130"/>
        <end position="223"/>
    </location>
</feature>
<name>A0A932VS63_9BACT</name>
<organism evidence="2 3">
    <name type="scientific">Candidatus Sungiibacteriota bacterium</name>
    <dbReference type="NCBI Taxonomy" id="2750080"/>
    <lineage>
        <taxon>Bacteria</taxon>
        <taxon>Candidatus Sungiibacteriota</taxon>
    </lineage>
</organism>
<comment type="caution">
    <text evidence="2">The sequence shown here is derived from an EMBL/GenBank/DDBJ whole genome shotgun (WGS) entry which is preliminary data.</text>
</comment>
<dbReference type="GO" id="GO:0004222">
    <property type="term" value="F:metalloendopeptidase activity"/>
    <property type="evidence" value="ECO:0007669"/>
    <property type="project" value="TreeGrafter"/>
</dbReference>
<accession>A0A932VS63</accession>
<protein>
    <submittedName>
        <fullName evidence="2">M23 family metallopeptidase</fullName>
    </submittedName>
</protein>
<dbReference type="InterPro" id="IPR050570">
    <property type="entry name" value="Cell_wall_metabolism_enzyme"/>
</dbReference>
<dbReference type="Gene3D" id="2.70.70.10">
    <property type="entry name" value="Glucose Permease (Domain IIA)"/>
    <property type="match status" value="1"/>
</dbReference>
<dbReference type="Pfam" id="PF01551">
    <property type="entry name" value="Peptidase_M23"/>
    <property type="match status" value="1"/>
</dbReference>
<dbReference type="CDD" id="cd12797">
    <property type="entry name" value="M23_peptidase"/>
    <property type="match status" value="1"/>
</dbReference>
<reference evidence="2" key="1">
    <citation type="submission" date="2020-07" db="EMBL/GenBank/DDBJ databases">
        <title>Huge and variable diversity of episymbiotic CPR bacteria and DPANN archaea in groundwater ecosystems.</title>
        <authorList>
            <person name="He C.Y."/>
            <person name="Keren R."/>
            <person name="Whittaker M."/>
            <person name="Farag I.F."/>
            <person name="Doudna J."/>
            <person name="Cate J.H.D."/>
            <person name="Banfield J.F."/>
        </authorList>
    </citation>
    <scope>NUCLEOTIDE SEQUENCE</scope>
    <source>
        <strain evidence="2">NC_groundwater_973_Pr1_S-0.2um_54_13</strain>
    </source>
</reference>
<dbReference type="InterPro" id="IPR016047">
    <property type="entry name" value="M23ase_b-sheet_dom"/>
</dbReference>
<dbReference type="Proteomes" id="UP000753196">
    <property type="component" value="Unassembled WGS sequence"/>
</dbReference>
<dbReference type="EMBL" id="JACQCR010000016">
    <property type="protein sequence ID" value="MBI3630851.1"/>
    <property type="molecule type" value="Genomic_DNA"/>
</dbReference>
<evidence type="ECO:0000313" key="2">
    <source>
        <dbReference type="EMBL" id="MBI3630851.1"/>
    </source>
</evidence>
<dbReference type="SUPFAM" id="SSF51261">
    <property type="entry name" value="Duplicated hybrid motif"/>
    <property type="match status" value="1"/>
</dbReference>
<dbReference type="InterPro" id="IPR011055">
    <property type="entry name" value="Dup_hybrid_motif"/>
</dbReference>
<proteinExistence type="predicted"/>
<dbReference type="AlphaFoldDB" id="A0A932VS63"/>
<evidence type="ECO:0000313" key="3">
    <source>
        <dbReference type="Proteomes" id="UP000753196"/>
    </source>
</evidence>
<dbReference type="PANTHER" id="PTHR21666">
    <property type="entry name" value="PEPTIDASE-RELATED"/>
    <property type="match status" value="1"/>
</dbReference>
<dbReference type="PANTHER" id="PTHR21666:SF270">
    <property type="entry name" value="MUREIN HYDROLASE ACTIVATOR ENVC"/>
    <property type="match status" value="1"/>
</dbReference>
<gene>
    <name evidence="2" type="ORF">HY221_00750</name>
</gene>